<feature type="transmembrane region" description="Helical" evidence="7">
    <location>
        <begin position="466"/>
        <end position="487"/>
    </location>
</feature>
<dbReference type="PANTHER" id="PTHR43744">
    <property type="entry name" value="ABC TRANSPORTER PERMEASE PROTEIN MG189-RELATED-RELATED"/>
    <property type="match status" value="1"/>
</dbReference>
<comment type="caution">
    <text evidence="9">The sequence shown here is derived from an EMBL/GenBank/DDBJ whole genome shotgun (WGS) entry which is preliminary data.</text>
</comment>
<evidence type="ECO:0000256" key="4">
    <source>
        <dbReference type="ARBA" id="ARBA00022692"/>
    </source>
</evidence>
<organism evidence="9 10">
    <name type="scientific">Cohnella rhizosphaerae</name>
    <dbReference type="NCBI Taxonomy" id="1457232"/>
    <lineage>
        <taxon>Bacteria</taxon>
        <taxon>Bacillati</taxon>
        <taxon>Bacillota</taxon>
        <taxon>Bacilli</taxon>
        <taxon>Bacillales</taxon>
        <taxon>Paenibacillaceae</taxon>
        <taxon>Cohnella</taxon>
    </lineage>
</organism>
<keyword evidence="2 7" id="KW-0813">Transport</keyword>
<evidence type="ECO:0000256" key="5">
    <source>
        <dbReference type="ARBA" id="ARBA00022989"/>
    </source>
</evidence>
<comment type="subcellular location">
    <subcellularLocation>
        <location evidence="1 7">Cell membrane</location>
        <topology evidence="1 7">Multi-pass membrane protein</topology>
    </subcellularLocation>
</comment>
<dbReference type="InterPro" id="IPR035906">
    <property type="entry name" value="MetI-like_sf"/>
</dbReference>
<feature type="domain" description="ABC transmembrane type-1" evidence="8">
    <location>
        <begin position="76"/>
        <end position="291"/>
    </location>
</feature>
<dbReference type="GO" id="GO:0055085">
    <property type="term" value="P:transmembrane transport"/>
    <property type="evidence" value="ECO:0007669"/>
    <property type="project" value="InterPro"/>
</dbReference>
<feature type="transmembrane region" description="Helical" evidence="7">
    <location>
        <begin position="270"/>
        <end position="295"/>
    </location>
</feature>
<dbReference type="Proteomes" id="UP001153404">
    <property type="component" value="Unassembled WGS sequence"/>
</dbReference>
<feature type="domain" description="ABC transmembrane type-1" evidence="8">
    <location>
        <begin position="400"/>
        <end position="610"/>
    </location>
</feature>
<comment type="similarity">
    <text evidence="7">Belongs to the binding-protein-dependent transport system permease family.</text>
</comment>
<feature type="transmembrane region" description="Helical" evidence="7">
    <location>
        <begin position="121"/>
        <end position="145"/>
    </location>
</feature>
<dbReference type="InterPro" id="IPR000515">
    <property type="entry name" value="MetI-like"/>
</dbReference>
<feature type="transmembrane region" description="Helical" evidence="7">
    <location>
        <begin position="212"/>
        <end position="234"/>
    </location>
</feature>
<feature type="transmembrane region" description="Helical" evidence="7">
    <location>
        <begin position="591"/>
        <end position="610"/>
    </location>
</feature>
<dbReference type="Gene3D" id="1.10.3720.10">
    <property type="entry name" value="MetI-like"/>
    <property type="match status" value="2"/>
</dbReference>
<feature type="transmembrane region" description="Helical" evidence="7">
    <location>
        <begin position="80"/>
        <end position="100"/>
    </location>
</feature>
<keyword evidence="4 7" id="KW-0812">Transmembrane</keyword>
<feature type="transmembrane region" description="Helical" evidence="7">
    <location>
        <begin position="20"/>
        <end position="40"/>
    </location>
</feature>
<dbReference type="EMBL" id="JAPDIA010000001">
    <property type="protein sequence ID" value="MDG0808134.1"/>
    <property type="molecule type" value="Genomic_DNA"/>
</dbReference>
<evidence type="ECO:0000259" key="8">
    <source>
        <dbReference type="PROSITE" id="PS50928"/>
    </source>
</evidence>
<dbReference type="PROSITE" id="PS50928">
    <property type="entry name" value="ABC_TM1"/>
    <property type="match status" value="2"/>
</dbReference>
<keyword evidence="6 7" id="KW-0472">Membrane</keyword>
<dbReference type="PANTHER" id="PTHR43744:SF9">
    <property type="entry name" value="POLYGALACTURONAN_RHAMNOGALACTURONAN TRANSPORT SYSTEM PERMEASE PROTEIN YTCP"/>
    <property type="match status" value="1"/>
</dbReference>
<feature type="transmembrane region" description="Helical" evidence="7">
    <location>
        <begin position="165"/>
        <end position="191"/>
    </location>
</feature>
<keyword evidence="3" id="KW-1003">Cell membrane</keyword>
<dbReference type="GO" id="GO:0005886">
    <property type="term" value="C:plasma membrane"/>
    <property type="evidence" value="ECO:0007669"/>
    <property type="project" value="UniProtKB-SubCell"/>
</dbReference>
<dbReference type="Pfam" id="PF00528">
    <property type="entry name" value="BPD_transp_1"/>
    <property type="match status" value="1"/>
</dbReference>
<sequence>MLTYNKRSTSFRKFLYISPFMILLFIFAYYPLYGWVYAFFDYTPPIPLSKSPFVGLQWFRSLVENEVKVDQLLQVIKNTFGMSGLTLLFSWLPMVFAIFLTEIKAVRFRKFIQTVTTLPNFISWVLVYSLAFSMFSSEGVINGMLRQLGLTDAPILFLQSSEHVWITMWMWTTWKALGWSAILYIAAIMGIDDSLYEAAHVDGATRMQVIRHVVLPSMLPTYFVLLMLQIASFLNNGLEQYFVFQNAFNKDSIQVLDLYVYNLAMGGGSYSVSVAISMLKSLISVVLLFSVNGLSKMLRGGEHRMSEHAAEPALEPVRQSRVDQKTRYKLSATDKFISVVIYTLFSLFALICVYPFYSIIINTISANDISARGDVVFFPKHIHFQNYIDVFKIPGLGHAALVSLGRTVIGTSLTVGASAFLGFMFSQEDMWARKFWYRFTVITMFFSAGIIPWYLTMRSLHLTNNFLAYILPTVVAPFFIILVKTFVESTPKELQQAASIDGAGTMTIFFRIMLPICKPILATVAIFAAVDQWNSFQDTLLLVTDSNLYSLQFILYNYINQASSLSTMVNLQNAGSTAMSSLSTKQTTTSIRMTVTIIVVAPILLIYPIFQRFFVKGIMIGAVKG</sequence>
<evidence type="ECO:0000313" key="9">
    <source>
        <dbReference type="EMBL" id="MDG0808134.1"/>
    </source>
</evidence>
<evidence type="ECO:0000256" key="6">
    <source>
        <dbReference type="ARBA" id="ARBA00023136"/>
    </source>
</evidence>
<evidence type="ECO:0000256" key="2">
    <source>
        <dbReference type="ARBA" id="ARBA00022448"/>
    </source>
</evidence>
<accession>A0A9X4KSV8</accession>
<keyword evidence="10" id="KW-1185">Reference proteome</keyword>
<dbReference type="CDD" id="cd06261">
    <property type="entry name" value="TM_PBP2"/>
    <property type="match status" value="2"/>
</dbReference>
<feature type="transmembrane region" description="Helical" evidence="7">
    <location>
        <begin position="399"/>
        <end position="423"/>
    </location>
</feature>
<name>A0A9X4KSV8_9BACL</name>
<evidence type="ECO:0000256" key="1">
    <source>
        <dbReference type="ARBA" id="ARBA00004651"/>
    </source>
</evidence>
<feature type="transmembrane region" description="Helical" evidence="7">
    <location>
        <begin position="336"/>
        <end position="357"/>
    </location>
</feature>
<evidence type="ECO:0000313" key="10">
    <source>
        <dbReference type="Proteomes" id="UP001153404"/>
    </source>
</evidence>
<feature type="transmembrane region" description="Helical" evidence="7">
    <location>
        <begin position="435"/>
        <end position="454"/>
    </location>
</feature>
<keyword evidence="5 7" id="KW-1133">Transmembrane helix</keyword>
<feature type="transmembrane region" description="Helical" evidence="7">
    <location>
        <begin position="508"/>
        <end position="530"/>
    </location>
</feature>
<proteinExistence type="inferred from homology"/>
<evidence type="ECO:0000256" key="3">
    <source>
        <dbReference type="ARBA" id="ARBA00022475"/>
    </source>
</evidence>
<gene>
    <name evidence="9" type="ORF">OMP40_00945</name>
</gene>
<protein>
    <submittedName>
        <fullName evidence="9">ABC transporter permease subunit</fullName>
    </submittedName>
</protein>
<evidence type="ECO:0000256" key="7">
    <source>
        <dbReference type="RuleBase" id="RU363032"/>
    </source>
</evidence>
<dbReference type="AlphaFoldDB" id="A0A9X4KSV8"/>
<dbReference type="SUPFAM" id="SSF161098">
    <property type="entry name" value="MetI-like"/>
    <property type="match status" value="2"/>
</dbReference>
<dbReference type="RefSeq" id="WP_277528415.1">
    <property type="nucleotide sequence ID" value="NZ_JAPDIA010000001.1"/>
</dbReference>
<reference evidence="9" key="1">
    <citation type="submission" date="2022-10" db="EMBL/GenBank/DDBJ databases">
        <title>Comparative genomic analysis of Cohnella hashimotonis sp. nov., isolated from the International Space Station.</title>
        <authorList>
            <person name="Simpson A."/>
            <person name="Venkateswaran K."/>
        </authorList>
    </citation>
    <scope>NUCLEOTIDE SEQUENCE</scope>
    <source>
        <strain evidence="9">DSM 28161</strain>
    </source>
</reference>